<feature type="region of interest" description="Disordered" evidence="1">
    <location>
        <begin position="98"/>
        <end position="117"/>
    </location>
</feature>
<gene>
    <name evidence="2" type="ORF">SNEC2469_LOCUS18308</name>
</gene>
<keyword evidence="3" id="KW-1185">Reference proteome</keyword>
<evidence type="ECO:0000256" key="1">
    <source>
        <dbReference type="SAM" id="MobiDB-lite"/>
    </source>
</evidence>
<comment type="caution">
    <text evidence="2">The sequence shown here is derived from an EMBL/GenBank/DDBJ whole genome shotgun (WGS) entry which is preliminary data.</text>
</comment>
<dbReference type="EMBL" id="CAJNJA010030723">
    <property type="protein sequence ID" value="CAE7647821.1"/>
    <property type="molecule type" value="Genomic_DNA"/>
</dbReference>
<proteinExistence type="predicted"/>
<evidence type="ECO:0000313" key="2">
    <source>
        <dbReference type="EMBL" id="CAE7647821.1"/>
    </source>
</evidence>
<accession>A0A812VXM2</accession>
<dbReference type="Proteomes" id="UP000601435">
    <property type="component" value="Unassembled WGS sequence"/>
</dbReference>
<feature type="region of interest" description="Disordered" evidence="1">
    <location>
        <begin position="44"/>
        <end position="65"/>
    </location>
</feature>
<sequence>MPGSRSRGLKSWPCWTQSATTATPQRFRWLRCFMTWGKATYLTGDEVDEGDEGKQDDDDESMPEEEVVVLHEAYVVQETTKAKYREVAKASGVDPRVVQDNRPCIKDNKQALEDRVS</sequence>
<organism evidence="2 3">
    <name type="scientific">Symbiodinium necroappetens</name>
    <dbReference type="NCBI Taxonomy" id="1628268"/>
    <lineage>
        <taxon>Eukaryota</taxon>
        <taxon>Sar</taxon>
        <taxon>Alveolata</taxon>
        <taxon>Dinophyceae</taxon>
        <taxon>Suessiales</taxon>
        <taxon>Symbiodiniaceae</taxon>
        <taxon>Symbiodinium</taxon>
    </lineage>
</organism>
<feature type="compositionally biased region" description="Acidic residues" evidence="1">
    <location>
        <begin position="45"/>
        <end position="65"/>
    </location>
</feature>
<protein>
    <submittedName>
        <fullName evidence="2">Uncharacterized protein</fullName>
    </submittedName>
</protein>
<name>A0A812VXM2_9DINO</name>
<dbReference type="OrthoDB" id="10507684at2759"/>
<reference evidence="2" key="1">
    <citation type="submission" date="2021-02" db="EMBL/GenBank/DDBJ databases">
        <authorList>
            <person name="Dougan E. K."/>
            <person name="Rhodes N."/>
            <person name="Thang M."/>
            <person name="Chan C."/>
        </authorList>
    </citation>
    <scope>NUCLEOTIDE SEQUENCE</scope>
</reference>
<dbReference type="AlphaFoldDB" id="A0A812VXM2"/>
<evidence type="ECO:0000313" key="3">
    <source>
        <dbReference type="Proteomes" id="UP000601435"/>
    </source>
</evidence>